<accession>A0ABD3UXC0</accession>
<dbReference type="Proteomes" id="UP001634394">
    <property type="component" value="Unassembled WGS sequence"/>
</dbReference>
<feature type="region of interest" description="Disordered" evidence="1">
    <location>
        <begin position="3649"/>
        <end position="3669"/>
    </location>
</feature>
<dbReference type="PANTHER" id="PTHR22605:SF1">
    <property type="entry name" value="RZ-TYPE DOMAIN-CONTAINING PROTEIN"/>
    <property type="match status" value="1"/>
</dbReference>
<evidence type="ECO:0000256" key="1">
    <source>
        <dbReference type="SAM" id="MobiDB-lite"/>
    </source>
</evidence>
<organism evidence="3 4">
    <name type="scientific">Sinanodonta woodiana</name>
    <name type="common">Chinese pond mussel</name>
    <name type="synonym">Anodonta woodiana</name>
    <dbReference type="NCBI Taxonomy" id="1069815"/>
    <lineage>
        <taxon>Eukaryota</taxon>
        <taxon>Metazoa</taxon>
        <taxon>Spiralia</taxon>
        <taxon>Lophotrochozoa</taxon>
        <taxon>Mollusca</taxon>
        <taxon>Bivalvia</taxon>
        <taxon>Autobranchia</taxon>
        <taxon>Heteroconchia</taxon>
        <taxon>Palaeoheterodonta</taxon>
        <taxon>Unionida</taxon>
        <taxon>Unionoidea</taxon>
        <taxon>Unionidae</taxon>
        <taxon>Unioninae</taxon>
        <taxon>Sinanodonta</taxon>
    </lineage>
</organism>
<proteinExistence type="predicted"/>
<feature type="non-terminal residue" evidence="3">
    <location>
        <position position="1"/>
    </location>
</feature>
<feature type="domain" description="AAA+ ATPase" evidence="2">
    <location>
        <begin position="1822"/>
        <end position="1961"/>
    </location>
</feature>
<evidence type="ECO:0000313" key="3">
    <source>
        <dbReference type="EMBL" id="KAL3853048.1"/>
    </source>
</evidence>
<gene>
    <name evidence="3" type="ORF">ACJMK2_016631</name>
</gene>
<feature type="domain" description="AAA+ ATPase" evidence="2">
    <location>
        <begin position="2150"/>
        <end position="2288"/>
    </location>
</feature>
<comment type="caution">
    <text evidence="3">The sequence shown here is derived from an EMBL/GenBank/DDBJ whole genome shotgun (WGS) entry which is preliminary data.</text>
</comment>
<protein>
    <recommendedName>
        <fullName evidence="2">AAA+ ATPase domain-containing protein</fullName>
    </recommendedName>
</protein>
<dbReference type="InterPro" id="IPR031248">
    <property type="entry name" value="RNF213"/>
</dbReference>
<evidence type="ECO:0000259" key="2">
    <source>
        <dbReference type="SMART" id="SM00382"/>
    </source>
</evidence>
<dbReference type="EMBL" id="JBJQND010000015">
    <property type="protein sequence ID" value="KAL3853048.1"/>
    <property type="molecule type" value="Genomic_DNA"/>
</dbReference>
<dbReference type="SMART" id="SM00382">
    <property type="entry name" value="AAA"/>
    <property type="match status" value="2"/>
</dbReference>
<reference evidence="3 4" key="1">
    <citation type="submission" date="2024-11" db="EMBL/GenBank/DDBJ databases">
        <title>Chromosome-level genome assembly of the freshwater bivalve Anodonta woodiana.</title>
        <authorList>
            <person name="Chen X."/>
        </authorList>
    </citation>
    <scope>NUCLEOTIDE SEQUENCE [LARGE SCALE GENOMIC DNA]</scope>
    <source>
        <strain evidence="3">MN2024</strain>
        <tissue evidence="3">Gills</tissue>
    </source>
</reference>
<evidence type="ECO:0000313" key="4">
    <source>
        <dbReference type="Proteomes" id="UP001634394"/>
    </source>
</evidence>
<dbReference type="InterPro" id="IPR027417">
    <property type="entry name" value="P-loop_NTPase"/>
</dbReference>
<dbReference type="InterPro" id="IPR003593">
    <property type="entry name" value="AAA+_ATPase"/>
</dbReference>
<keyword evidence="4" id="KW-1185">Reference proteome</keyword>
<dbReference type="Gene3D" id="3.40.50.300">
    <property type="entry name" value="P-loop containing nucleotide triphosphate hydrolases"/>
    <property type="match status" value="2"/>
</dbReference>
<dbReference type="InterPro" id="IPR011704">
    <property type="entry name" value="ATPase_dyneun-rel_AAA"/>
</dbReference>
<dbReference type="Pfam" id="PF07728">
    <property type="entry name" value="AAA_5"/>
    <property type="match status" value="1"/>
</dbReference>
<sequence length="5134" mass="588590">VIIKHLYLYLPIKDSEIIAVFIESNWKELHHKKLRPVDYTQHLWELKISLHPDVLNSNTTFQFVVEKNETHMFLSSKRVQMVDHHVLNSSPVQRTFWKKVSSEGVLDHVQHIMQHCGTNIKDSILELESLLAEMGTTLNIREKLLVLNNLVKANTFTNSGHSLLFVVFVGKMECYSFIETSDDNLVTKLFQTLCMLKKNDLPSTCIRCLHKLSYFIFQKKFKAEFCLVLWMSYMFPFQTEATFLEEVNRFVSEKKPVANNDKKSMEMALNICTKVRDRILKKESDKGPEFLFTLLRNLLLAIAMKVYSQLFENRPELFDLEHKIVDILVTRIQTTASEHVSTQDISNLSLLWKHARMESYASLLTAGFEKHFLALIGKTRSFSENYQAFCEDELLFVDGPNKEALLQIIAKSHIREIHEYMKTLTQGKKYLTLTSEVIEKWFETALNKYTSSGLSSQPIASMYSTLCDAVSLQQDGNNADLISRLENKLYSMKIKYLSPAPLAKMADPIFSATGHTKLAQEVFQHHLERLLREKYGSDDPKDILISICGRDLWVNSDWQASLVSILLDLNALKDGWSTQETILTMLTHQNFWKAMMKVQGNMGRKIKMHQSYIAASECISSLRKSLNDMTVTVEFLQKIKSEDRMFQVASFLADDDLQGDHYHVILKDCYASVMKQRGTVGLVKSILGIITKYIPEAGRLGLLTVEEKVHAVSESLKAGNITIKQLKQMLWQPYDSVPSICERLEIPCKSNVFWKVCIENRIGKDNAEMVVESEGSNVEEETERQDDAHNIVVDRDCIPDCEGLMLLKDLCGKGCDLYKKAWDNFYQGSDLLISAVQDMFMHGVNIPEEIGYIEEFEEKALNSLSKTALLHYWDLRKYKHTVKAMKNSLAAFRIDTVDEEFRNAIQAFEDLAKGDAGRVTLFQVHDAVKTVQKASCMLSEDAVDLLNVLGMSSSLIDFLSDIVDEDIRNLIDAVEEVSEKYVKESTVSGLIEVKRFLHTFLIKDSPLRQNQDVFFRVFAEKFQEMVLKDAVLKTTDCYENLHNLKSLYNNVANRSERTREIIRNIIEIGNFNLSLKHHECMLTVSYRQKESISTYSKTSLVDLRSRALLLMNTARKENAENEEEKQEYLGKYVNYIDLALEIAELCTSLYVAGHFKFTKFDEQVQPDQLEECRSKLKEELIAWQRDIMQCREKYYYMNFLLGGQIQTWYNYIQTESLEDKMAADTFLKFIHPEACIELVCKYFTKLKSDVSNQDVLMNMGIALEKACKSLMPVRQLNELSIASLHITESVQKGKLHIISLDEDSKLVVRTVLSLYQNNAQAMPEAHKILFCRRETTWDEIDLLLKRCLGASKCARGDSLFCLANVERLSNEYQFQLVDALRKLPKDGTFLLAIIFRGAEHHPFLHEFSDCVTRIHPMTEASLQMCLQNECPEIFTVTSDVPGLGKTETIKKHAHKIHKKCVTLHVSGPLSKDILVERLSKLKIKDDVVLHIDIGNTPDTEELDTLLFELFILHYVSAYTTSVFLCTSLVCVEIANTMNNTLSNSLHIATSFKRKHIRWEGFKSFQVSSDLHSPVQVVCHYLNAVEDGTLEKKDVIFKGTKASRPLPLEKCIFLLQNYFRMNEDDISYTLINSFVRVLADQLKKLSCSGYFKISNLSLMLGRKSKQSVKTDLVKAMVDVSVDFAARSIKGCRDSQKSTAAISSGSTNMATSLAARVEGMIRWEDSNHLVFLFHSQDVQTLSVLYRDISHVPSHINTLFESQMKKKLPDFAKMDQGDLQDILQKVARSNQSCIPKKDLQEMAKYYALTPDNLLKMVLIMLRIRAHIPVIVMGETGCGKTSLIQYLSKISDVDFNVKTIHAGIEEEDIIQNIEDINQKALQLIKTKQQVWLFLDEINTSDHIWLLSDIICHHSCLGRKLAPNLVLMAACNPYKLRSESSIHTAGLDDKARTDELSRLLYRVHPLPETMVDYVWDFGSLSKADERMYIEQMVCGKLGFSTEKEMLLVDALVISQEFIRKKEGLTCCVSLRDVRRCKDLAVWFKEKFLDKKKKLKSFNYKRVYSRSEIEIRSIILALAHCYHSRLIDSKTRHEYSEDLSGAFIKHDESEYREDKIKAIIREEQQDILDRMELPPGVAKNTALQENVFVILVCILNRIPIFVVGKPGCSKSLSMQVIRSNLRGPDSKDELFKLLPQLYCVSFQGSESSTSDGIIKVFEKAQKYQESNSQEDVLSVVILDEIGLAEISRFNPLKVLHSLLEPFGKPCPDVAVVGISNWALDASKMNRAIHLSRPDMDEEELYMTGESISHSYTKSSEANMSGIISARERDLNISQELKAIARGYFEFISNQRFKNFFGLRDYYSLVKYFARELAHMTDYAINKDVKGKIIWRGIQRNFGGLPSEMGLLKTCFEKHISALLNMSGQESIPILDLIKENIDDRTARHLLLITTGDSVLGILEKQLKDQGREYMTIFGSKFEEDLTDDYSYRILSRIILCMEQGLVLILKDLETVYGSLYDMLNQNYTIVGNKKNCRIALGPYSNPMCYVHDDFKCIVLVEESELDHSDPPFLNRFEKQNLQYSEILGEENQMVVSELKHWVSTVSIISGRHFSTEDIIPIYSRDMIPSLVLHASSKLPLECQTVERKVEESKCTLLQVVKPEAIVRLGMSDYGKNCSNEEVENVQQSYFQMQIHDGLEHFLKVEIGTGRECVGNMIIVFTNSNIHTDLKKIVPDFKCQVEKLGAFKSEKQLTMQMEQFWHSSDRELLFLQCKADTDGTHILLSKSIIEKLQADYIRRDMPPKHVCLIVHLGRRTEEAKTVPQIDFLAKWKLVMLDSLDRPKTRLPELLRWNLLETIEVKRPLNDYIKEQLFAAFACIRYGTVGRSINSISQIITEICNSSEFLSYLEGAVLQWIDSNYSCDADMDSWQMQVACDTNALYTASSFIEALERYILSIIFDPLAMVIYELEKQNLLDSFFVSDLFSKNRRCMWYEVFHDKKMFTIVDTPLPKGPECYALSTPVIKLHMPFSKLCFERIEEERDYFSELLRSTLLKYEADEVEELDNEVVKGLCYRFSDIISCKLGELSRLEYENCQMDYIHDFCTLTVAKLSPEDITDEKINVMYWLLPQRSRLPDFSLNDVCTFVHTAYWTNFRLIMAEFTFIETCRELVDIKGVLHEIFRRTEEDMEEYSVQLYQKERVLDKIEHEESLMISNITSGSFEDCSSNHETNTRKENYSQIDDLLSVTEKQRNERFITVPCHEYLEQQGEPFYVGESEVEFEIGNQNNSTEPVLHTDIGQNNRVETVCMSDVGDQDEDGCRNVLTVLANAERGTGEDAEDKSKSNSRMFKVNLFETHDLSFTHESVDTVLQKVDNLDIENHTGTLETNDAVSNLLNERRTSDWIRDGDFMQTTSSSLKEFEIGDLCIEKSLEGTRRLKDGSKERDCSSNHESESDSKESVEIDDKHINEITVPGLGSFEKHEEPSFAGVEIVLEKEAGDFYWKTDDINNCTEFVLDSDNEQNNGIEVACRSDVGYEDEEGCRRNVQVAMAHARRGRSDLDVGDSNQRLFKESSSERPELCLTWGSVDRVVKQEETLCKKNEVTLNTVSDTLSEFLNEGRASENNRDDAMMQIISSSVQDPDVFETCIEETIEGITSLKTRLKEKDCSNNQESGSESEESTQIDKEFNIIEKQTNEIGFDTVPGHGQCGETSLAGEVEVPEMGAVDHYGKNDNSIHHDLHGVKEQNNRIEVYTSQLGCQDEDEYRRNMQATLADAQKDSSELVEPLNVSESYTRMFKETSFERQDICLTEESVDTALKMEETSYRENEVTVEDISESLNEGMAASGWIRNSSMMQTISNSLNEPEVEDENIPKAFVSVNIEEGHKEMDFKTLLVEKLCRKILPATNTFKSDIGIEMWNRKVQSILSLAGRVSKDCSVLYELRFCSDLTSLVLIPYKMGSYWLVQLGNLLQRDLAMDTEEFMEKISEMLIFLRSNNVTIQDQQKIFSQYILRCLQGYEDSNVVDWFLHMLESSVVPDCKLSYLKSPLYYACFTETGGNVSQSIFCQILDSDPDEASQLLEESRFLSSLNSSIENQLETFQHNIPLAILLVDVFEQEIFHSLHPDIATLMTETAVERLLKVERIMFEEKFSLKQIIAIAYYRNFVKILGDTLLEDPGLSPSNLQKVDACLTGNEKDKKEDKRWSLQLFFLKVLKSSLRFAEFHKVCQILSSKLTFMSSLLKCKSLMNSTDNSPLALYNINFHTDVKNAFESNNTELKLFIMKAVSDCDQMLSLHSVLVQQFFLKRTLMELEDSERIRATEVEELCKECRVDEYNFRLIQFHLGKNDYQMIHDLNLNLHQGSKESDMQIASFVIELASLALSSRIKSTNMFIKCFLQPEEISGIFMPWMEVKEFTNMSSLTTTKTFVGRCTSHHRFAYVKEDILISQCPLCSGPIVEDNASTVQTAFRSFSEIDELVSGTALSTISQHLLQMIVHGLLIASLAAGYSKCDQISCFLQRTEGKDVAQYLYQRVESAFRYLEKVMGIKQTDLDYFMHAALSRTRAHVWETYPTFTEEYERNSWEKEFSSIVSSLVDERFMAVHQGKRLVMALHLLDKTAIEYQIEETDEVGWNPCLFRLTLEPSLDNLSFELHQENNADSFPFLALVLKALPQLELIQHIKPLISWHKACVTYASYHKKKADCLKSDYTVSTFIHEENDPKQRSLLKQKFDSCKRAWEAIRENAGSLKELPAMDRLHDLSKLENCLILDQSSCMYKVIEFLALIQNSFLDEALTLSITSYVPALHFLQKNSSCACLPCIPAADVQKDQIINFKWSERYLKFSQCNIQYGQGREICYDFRTIEMELGNSLLLGKGYLLLAECFPRIVFTDELYKTYILMIQELKDVLPQQKLASDIESGLKSRKERDPKLVADFLNHLGIIISLLRRTGGKPETPLAEFVDNWSCVLTRPFPKQVLPSPDNSIQLCHIVELNELLEELNADGVIDSLEDEYRVPLEGSSLIFIEGFLSTSVLIAEVVLKAEKRFVHRCLLHREVAPMDSLLDHLRDQYFWPVGSVKNGCLQVGSHKILLSDLFAREVRVQHITSYLQFLAGKIEYLKSKDLRISHSPSTQSTPGKTISKSLAKKKLKRRFNLET</sequence>
<name>A0ABD3UXC0_SINWO</name>
<feature type="region of interest" description="Disordered" evidence="1">
    <location>
        <begin position="3424"/>
        <end position="3448"/>
    </location>
</feature>
<dbReference type="SUPFAM" id="SSF52540">
    <property type="entry name" value="P-loop containing nucleoside triphosphate hydrolases"/>
    <property type="match status" value="2"/>
</dbReference>
<dbReference type="PANTHER" id="PTHR22605">
    <property type="entry name" value="RZ-TYPE DOMAIN-CONTAINING PROTEIN"/>
    <property type="match status" value="1"/>
</dbReference>